<dbReference type="PANTHER" id="PTHR37480:SF1">
    <property type="entry name" value="ENOYL-[ACYL-CARRIER-PROTEIN] REDUCTASE [NADH]"/>
    <property type="match status" value="1"/>
</dbReference>
<feature type="binding site" evidence="9">
    <location>
        <begin position="110"/>
        <end position="111"/>
    </location>
    <ligand>
        <name>NAD(+)</name>
        <dbReference type="ChEBI" id="CHEBI:57540"/>
    </ligand>
</feature>
<keyword evidence="5 9" id="KW-0520">NAD</keyword>
<dbReference type="STRING" id="663278.Ethha_1578"/>
<feature type="active site" description="Proton donor" evidence="9">
    <location>
        <position position="232"/>
    </location>
</feature>
<keyword evidence="7 9" id="KW-0275">Fatty acid biosynthesis</keyword>
<comment type="function">
    <text evidence="9">Involved in the fatty acid synthesis (FAS II). Catalyzes the reduction of a carbon-carbon double bond in an enoyl moiety that is covalently linked to a coenzyme A (CoA).</text>
</comment>
<dbReference type="Pfam" id="PF07055">
    <property type="entry name" value="Eno-Rase_FAD_bd"/>
    <property type="match status" value="1"/>
</dbReference>
<dbReference type="Gene3D" id="3.40.50.720">
    <property type="entry name" value="NAD(P)-binding Rossmann-like Domain"/>
    <property type="match status" value="1"/>
</dbReference>
<proteinExistence type="inferred from homology"/>
<keyword evidence="4 9" id="KW-0560">Oxidoreductase</keyword>
<dbReference type="InterPro" id="IPR024910">
    <property type="entry name" value="Enoyl-CoA_Rdtase_cat_dom"/>
</dbReference>
<evidence type="ECO:0000256" key="1">
    <source>
        <dbReference type="ARBA" id="ARBA00011245"/>
    </source>
</evidence>
<keyword evidence="3 9" id="KW-0276">Fatty acid metabolism</keyword>
<feature type="binding site" evidence="9">
    <location>
        <begin position="73"/>
        <end position="74"/>
    </location>
    <ligand>
        <name>NAD(+)</name>
        <dbReference type="ChEBI" id="CHEBI:57540"/>
    </ligand>
</feature>
<dbReference type="HAMAP" id="MF_01838">
    <property type="entry name" value="FabV_reductase"/>
    <property type="match status" value="1"/>
</dbReference>
<dbReference type="InterPro" id="IPR024906">
    <property type="entry name" value="Eno_Rdtase_FAD-bd_dom"/>
</dbReference>
<evidence type="ECO:0000256" key="6">
    <source>
        <dbReference type="ARBA" id="ARBA00023098"/>
    </source>
</evidence>
<dbReference type="PANTHER" id="PTHR37480">
    <property type="entry name" value="ENOYL-[ACYL-CARRIER-PROTEIN] REDUCTASE [NADH]"/>
    <property type="match status" value="1"/>
</dbReference>
<evidence type="ECO:0000256" key="4">
    <source>
        <dbReference type="ARBA" id="ARBA00023002"/>
    </source>
</evidence>
<dbReference type="GO" id="GO:0050343">
    <property type="term" value="F:trans-2-enoyl-CoA reductase (NADH) activity"/>
    <property type="evidence" value="ECO:0007669"/>
    <property type="project" value="UniProtKB-UniRule"/>
</dbReference>
<keyword evidence="6 9" id="KW-0443">Lipid metabolism</keyword>
<organism evidence="13 14">
    <name type="scientific">Ethanoligenens harbinense (strain DSM 18485 / JCM 12961 / CGMCC 1.5033 / YUAN-3)</name>
    <dbReference type="NCBI Taxonomy" id="663278"/>
    <lineage>
        <taxon>Bacteria</taxon>
        <taxon>Bacillati</taxon>
        <taxon>Bacillota</taxon>
        <taxon>Clostridia</taxon>
        <taxon>Eubacteriales</taxon>
        <taxon>Oscillospiraceae</taxon>
        <taxon>Ethanoligenens</taxon>
    </lineage>
</organism>
<keyword evidence="14" id="KW-1185">Reference proteome</keyword>
<feature type="domain" description="Trans-2-enoyl-CoA reductase-like NAD(P)H binding" evidence="12">
    <location>
        <begin position="3"/>
        <end position="78"/>
    </location>
</feature>
<feature type="binding site" evidence="9">
    <location>
        <begin position="47"/>
        <end position="52"/>
    </location>
    <ligand>
        <name>NAD(+)</name>
        <dbReference type="ChEBI" id="CHEBI:57540"/>
    </ligand>
</feature>
<comment type="subunit">
    <text evidence="1 9">Monomer.</text>
</comment>
<feature type="binding site" evidence="9">
    <location>
        <begin position="270"/>
        <end position="272"/>
    </location>
    <ligand>
        <name>NAD(+)</name>
        <dbReference type="ChEBI" id="CHEBI:57540"/>
    </ligand>
</feature>
<evidence type="ECO:0000259" key="10">
    <source>
        <dbReference type="Pfam" id="PF07055"/>
    </source>
</evidence>
<evidence type="ECO:0000259" key="11">
    <source>
        <dbReference type="Pfam" id="PF12241"/>
    </source>
</evidence>
<accession>E6U895</accession>
<evidence type="ECO:0000313" key="13">
    <source>
        <dbReference type="EMBL" id="ADU27114.1"/>
    </source>
</evidence>
<evidence type="ECO:0000256" key="3">
    <source>
        <dbReference type="ARBA" id="ARBA00022832"/>
    </source>
</evidence>
<dbReference type="EMBL" id="CP002400">
    <property type="protein sequence ID" value="ADU27114.1"/>
    <property type="molecule type" value="Genomic_DNA"/>
</dbReference>
<dbReference type="EC" id="1.3.1.44" evidence="9"/>
<evidence type="ECO:0000256" key="8">
    <source>
        <dbReference type="ARBA" id="ARBA00048302"/>
    </source>
</evidence>
<comment type="similarity">
    <text evidence="9">Belongs to the TER reductase family.</text>
</comment>
<feature type="domain" description="Enoyl reductase FAD binding" evidence="10">
    <location>
        <begin position="320"/>
        <end position="383"/>
    </location>
</feature>
<dbReference type="NCBIfam" id="NF010177">
    <property type="entry name" value="PRK13656.1"/>
    <property type="match status" value="1"/>
</dbReference>
<dbReference type="GO" id="GO:0006633">
    <property type="term" value="P:fatty acid biosynthetic process"/>
    <property type="evidence" value="ECO:0007669"/>
    <property type="project" value="UniProtKB-UniRule"/>
</dbReference>
<dbReference type="InterPro" id="IPR010758">
    <property type="entry name" value="Trans-2-enoyl-CoA_reductase"/>
</dbReference>
<protein>
    <recommendedName>
        <fullName evidence="9">Trans-2-enoyl-CoA reductase [NADH]</fullName>
        <shortName evidence="9">TER</shortName>
        <ecNumber evidence="9">1.3.1.44</ecNumber>
    </recommendedName>
</protein>
<dbReference type="UniPathway" id="UPA00094"/>
<keyword evidence="2 9" id="KW-0444">Lipid biosynthesis</keyword>
<dbReference type="RefSeq" id="WP_013485469.1">
    <property type="nucleotide sequence ID" value="NC_014828.1"/>
</dbReference>
<feature type="binding site" evidence="9">
    <location>
        <position position="241"/>
    </location>
    <ligand>
        <name>NAD(+)</name>
        <dbReference type="ChEBI" id="CHEBI:57540"/>
    </ligand>
</feature>
<dbReference type="Pfam" id="PF12241">
    <property type="entry name" value="Enoyl_reductase"/>
    <property type="match status" value="1"/>
</dbReference>
<comment type="pathway">
    <text evidence="9">Lipid metabolism; fatty acid biosynthesis.</text>
</comment>
<dbReference type="InterPro" id="IPR050048">
    <property type="entry name" value="FabV-like_NADH_b"/>
</dbReference>
<gene>
    <name evidence="9" type="primary">fabV</name>
    <name evidence="13" type="ordered locus">Ethha_1578</name>
</gene>
<dbReference type="KEGG" id="eha:Ethha_1578"/>
<evidence type="ECO:0000313" key="14">
    <source>
        <dbReference type="Proteomes" id="UP000001551"/>
    </source>
</evidence>
<dbReference type="Pfam" id="PF12242">
    <property type="entry name" value="Eno-Rase_NADH_b"/>
    <property type="match status" value="1"/>
</dbReference>
<feature type="site" description="Plays an important role in discriminating NADH against NADPH" evidence="9">
    <location>
        <position position="74"/>
    </location>
</feature>
<feature type="binding site" evidence="9">
    <location>
        <position position="222"/>
    </location>
    <ligand>
        <name>substrate</name>
    </ligand>
</feature>
<dbReference type="GO" id="GO:0004318">
    <property type="term" value="F:enoyl-[acyl-carrier-protein] reductase (NADH) activity"/>
    <property type="evidence" value="ECO:0007669"/>
    <property type="project" value="TreeGrafter"/>
</dbReference>
<feature type="binding site" evidence="9">
    <location>
        <begin position="138"/>
        <end position="139"/>
    </location>
    <ligand>
        <name>NAD(+)</name>
        <dbReference type="ChEBI" id="CHEBI:57540"/>
    </ligand>
</feature>
<evidence type="ECO:0000256" key="9">
    <source>
        <dbReference type="HAMAP-Rule" id="MF_01838"/>
    </source>
</evidence>
<dbReference type="Proteomes" id="UP000001551">
    <property type="component" value="Chromosome"/>
</dbReference>
<reference evidence="13 14" key="1">
    <citation type="submission" date="2010-12" db="EMBL/GenBank/DDBJ databases">
        <title>Complete sequence of Ethanoligenens harbinense YUAN-3.</title>
        <authorList>
            <person name="Lucas S."/>
            <person name="Copeland A."/>
            <person name="Lapidus A."/>
            <person name="Cheng J.-F."/>
            <person name="Bruce D."/>
            <person name="Goodwin L."/>
            <person name="Pitluck S."/>
            <person name="Chertkov O."/>
            <person name="Misra M."/>
            <person name="Detter J.C."/>
            <person name="Han C."/>
            <person name="Tapia R."/>
            <person name="Land M."/>
            <person name="Hauser L."/>
            <person name="Jeffries C."/>
            <person name="Kyrpides N."/>
            <person name="Ivanova N."/>
            <person name="Mikhailova N."/>
            <person name="Wang A."/>
            <person name="Mouttaki H."/>
            <person name="He Z."/>
            <person name="Zhou J."/>
            <person name="Hemme C.L."/>
            <person name="Woyke T."/>
        </authorList>
    </citation>
    <scope>NUCLEOTIDE SEQUENCE [LARGE SCALE GENOMIC DNA]</scope>
    <source>
        <strain evidence="14">DSM 18485 / JCM 12961 / CGMCC 1.5033 / YUAN-3</strain>
    </source>
</reference>
<evidence type="ECO:0000259" key="12">
    <source>
        <dbReference type="Pfam" id="PF12242"/>
    </source>
</evidence>
<comment type="catalytic activity">
    <reaction evidence="8 9">
        <text>a 2,3-saturated acyl-CoA + NAD(+) = a (2E)-enoyl-CoA + NADH + H(+)</text>
        <dbReference type="Rhea" id="RHEA:18177"/>
        <dbReference type="ChEBI" id="CHEBI:15378"/>
        <dbReference type="ChEBI" id="CHEBI:57540"/>
        <dbReference type="ChEBI" id="CHEBI:57945"/>
        <dbReference type="ChEBI" id="CHEBI:58856"/>
        <dbReference type="ChEBI" id="CHEBI:65111"/>
        <dbReference type="EC" id="1.3.1.44"/>
    </reaction>
</comment>
<evidence type="ECO:0000256" key="5">
    <source>
        <dbReference type="ARBA" id="ARBA00023027"/>
    </source>
</evidence>
<dbReference type="AlphaFoldDB" id="E6U895"/>
<evidence type="ECO:0000256" key="7">
    <source>
        <dbReference type="ARBA" id="ARBA00023160"/>
    </source>
</evidence>
<sequence>MVVGPKTRGFICTTAHPAGCAANVARQIEYVREQPRFEGVKKALIIGCSTGYGLSTRIAAAFGAGASTLGVAFERPASRTRTATAGWYNTAAFESFAGRDGLYAKTVMGDAFSDAVKEQIIDLIRSDLGKVDLVVYSLAAPRRAVGDVTYNSVLKPVGQPFTSKSLDVAKMEVDTVTIEPATQEEIDGTVKVMGGEDWRWWIDALREADVLAKDATTIAYSYIGPELTYPVYHDGTVGLAKRDLAEAAKAIDAELRAGGGHAYVSVNKALVTQASAAIPVVPLYISILFKIMKEQGTHEGCMEQMYRLLARKLYVPAPELDAEGFLRMDDWELAPAIQEKVNAAWQAISNENLKTYADLEGYRREFYQLFGFEVDEVDYTADVEIGVDIPSIGSAE</sequence>
<dbReference type="GO" id="GO:0051287">
    <property type="term" value="F:NAD binding"/>
    <property type="evidence" value="ECO:0007669"/>
    <property type="project" value="UniProtKB-UniRule"/>
</dbReference>
<dbReference type="eggNOG" id="COG3007">
    <property type="taxonomic scope" value="Bacteria"/>
</dbReference>
<dbReference type="HOGENOM" id="CLU_057698_1_0_9"/>
<feature type="domain" description="Trans-2-enoyl-CoA reductase catalytic" evidence="11">
    <location>
        <begin position="81"/>
        <end position="314"/>
    </location>
</feature>
<evidence type="ECO:0000256" key="2">
    <source>
        <dbReference type="ARBA" id="ARBA00022516"/>
    </source>
</evidence>
<name>E6U895_ETHHY</name>
<dbReference type="NCBIfam" id="NF043048">
    <property type="entry name" value="EnoyACPredFabV"/>
    <property type="match status" value="1"/>
</dbReference>